<dbReference type="PRINTS" id="PR01439">
    <property type="entry name" value="CELLSNTHASEA"/>
</dbReference>
<evidence type="ECO:0000256" key="8">
    <source>
        <dbReference type="ARBA" id="ARBA00023136"/>
    </source>
</evidence>
<dbReference type="SUPFAM" id="SSF53448">
    <property type="entry name" value="Nucleotide-diphospho-sugar transferases"/>
    <property type="match status" value="1"/>
</dbReference>
<dbReference type="EMBL" id="LITU01000023">
    <property type="protein sequence ID" value="KOY18033.1"/>
    <property type="molecule type" value="Genomic_DNA"/>
</dbReference>
<dbReference type="GO" id="GO:0035438">
    <property type="term" value="F:cyclic-di-GMP binding"/>
    <property type="evidence" value="ECO:0007669"/>
    <property type="project" value="InterPro"/>
</dbReference>
<dbReference type="SUPFAM" id="SSF141371">
    <property type="entry name" value="PilZ domain-like"/>
    <property type="match status" value="1"/>
</dbReference>
<keyword evidence="3" id="KW-0997">Cell inner membrane</keyword>
<feature type="transmembrane region" description="Helical" evidence="9">
    <location>
        <begin position="451"/>
        <end position="470"/>
    </location>
</feature>
<dbReference type="PANTHER" id="PTHR43867">
    <property type="entry name" value="CELLULOSE SYNTHASE CATALYTIC SUBUNIT A [UDP-FORMING]"/>
    <property type="match status" value="1"/>
</dbReference>
<sequence length="761" mass="86974">MLLNYLSTRNKILVTATVIMSCIYVIWRTFFTIPFGHGPLAVTAGLALLIVELIGMFELAVHFYNMTRLEYPKLPVVDEALYPDVDVFIATYNEPTSLLFKTINGCLNMDYPDRSKVHIHLCDDSNRPEMRELAAHLGINYLTRTEHVHAKAGNLNNAMKHTSSPLIVTFDADMIPKHDFLTSCVPYFLTGEKIGFVQTPQSFYNPDQFQYNLYSENRIPNEQDYFYRDVQVGRNKSNSVIYGGTNTVLSRQALEDVGGFYTGSITEDFATGIEMQSKGYRCFATNKVLASGLAPGDLKSLIKQRQRWARGCIQTGKKMNLLFKKGLTFAQKLNYISSITYWYSGLKRLLYIMSPILFAVFGVLVVKCTILEILVFWLPMYLLTNTCLRMLSGNIRTTKWTNVYETILFPSLLPAVILETLGITMNKFVVTRKDGAQNDDRNYQIKQMIPHLILAVLSIIGIVNCIHWTFSQGTIGFLVVLYWLLINFYNIMMSIFFLTGRKVFRNHERSMAAVDCTLTTEGETISCITHDLSEGGISVMLDTPKYIPSDIEIGIKLVNDRYSSEFTGKVAHVASIGNRWKYAFTVKEITEEEQRQLLHIIYDHEPTLPQKLDKDISTFEDIRLNFVRRGQSDFMSNRKLARIALNRKLQTPDHGTVTLLDFNYEFVLVEIETHDLANEIQLPLGEDISLECVWVQSLRDKRGDLYRVTNIRDIACKHQIPTLEALLKQWSKERIQQNKTGPASQGKNNISPDELNEMAYL</sequence>
<dbReference type="Gene3D" id="2.40.10.220">
    <property type="entry name" value="predicted glycosyltransferase like domains"/>
    <property type="match status" value="1"/>
</dbReference>
<name>A0A0M9BSD0_9BACL</name>
<keyword evidence="8 9" id="KW-0472">Membrane</keyword>
<evidence type="ECO:0000256" key="5">
    <source>
        <dbReference type="ARBA" id="ARBA00022679"/>
    </source>
</evidence>
<keyword evidence="5 11" id="KW-0808">Transferase</keyword>
<evidence type="ECO:0000259" key="10">
    <source>
        <dbReference type="Pfam" id="PF07238"/>
    </source>
</evidence>
<evidence type="ECO:0000256" key="1">
    <source>
        <dbReference type="ARBA" id="ARBA00004127"/>
    </source>
</evidence>
<evidence type="ECO:0000256" key="9">
    <source>
        <dbReference type="SAM" id="Phobius"/>
    </source>
</evidence>
<dbReference type="Pfam" id="PF13641">
    <property type="entry name" value="Glyco_tranf_2_3"/>
    <property type="match status" value="1"/>
</dbReference>
<evidence type="ECO:0000313" key="11">
    <source>
        <dbReference type="EMBL" id="KOY18033.1"/>
    </source>
</evidence>
<reference evidence="11 12" key="1">
    <citation type="submission" date="2015-08" db="EMBL/GenBank/DDBJ databases">
        <title>Draft genome sequence of cellulolytic and xylanolytic Paenibacillus sp. A59, isolated from a decaying forest soil from Patagonia, Argentina.</title>
        <authorList>
            <person name="Ghio S."/>
            <person name="Caceres A.M."/>
            <person name="Talia P."/>
            <person name="Grasso D."/>
            <person name="Campos E."/>
        </authorList>
    </citation>
    <scope>NUCLEOTIDE SEQUENCE [LARGE SCALE GENOMIC DNA]</scope>
    <source>
        <strain evidence="11 12">A59</strain>
    </source>
</reference>
<dbReference type="InterPro" id="IPR050321">
    <property type="entry name" value="Glycosyltr_2/OpgH_subfam"/>
</dbReference>
<protein>
    <submittedName>
        <fullName evidence="11">Glycosyl transferase</fullName>
    </submittedName>
</protein>
<dbReference type="GO" id="GO:0016759">
    <property type="term" value="F:cellulose synthase activity"/>
    <property type="evidence" value="ECO:0007669"/>
    <property type="project" value="InterPro"/>
</dbReference>
<keyword evidence="12" id="KW-1185">Reference proteome</keyword>
<evidence type="ECO:0000256" key="6">
    <source>
        <dbReference type="ARBA" id="ARBA00022692"/>
    </source>
</evidence>
<gene>
    <name evidence="11" type="ORF">AMS66_02255</name>
</gene>
<evidence type="ECO:0000256" key="2">
    <source>
        <dbReference type="ARBA" id="ARBA00022475"/>
    </source>
</evidence>
<dbReference type="GO" id="GO:0005886">
    <property type="term" value="C:plasma membrane"/>
    <property type="evidence" value="ECO:0007669"/>
    <property type="project" value="UniProtKB-SubCell"/>
</dbReference>
<keyword evidence="2" id="KW-1003">Cell membrane</keyword>
<dbReference type="GO" id="GO:0006011">
    <property type="term" value="P:UDP-alpha-D-glucose metabolic process"/>
    <property type="evidence" value="ECO:0007669"/>
    <property type="project" value="InterPro"/>
</dbReference>
<comment type="subcellular location">
    <subcellularLocation>
        <location evidence="1">Endomembrane system</location>
        <topology evidence="1">Multi-pass membrane protein</topology>
    </subcellularLocation>
</comment>
<evidence type="ECO:0000256" key="7">
    <source>
        <dbReference type="ARBA" id="ARBA00022989"/>
    </source>
</evidence>
<evidence type="ECO:0000256" key="4">
    <source>
        <dbReference type="ARBA" id="ARBA00022676"/>
    </source>
</evidence>
<evidence type="ECO:0000313" key="12">
    <source>
        <dbReference type="Proteomes" id="UP000037688"/>
    </source>
</evidence>
<evidence type="ECO:0000256" key="3">
    <source>
        <dbReference type="ARBA" id="ARBA00022519"/>
    </source>
</evidence>
<accession>A0A0M9BSD0</accession>
<dbReference type="PANTHER" id="PTHR43867:SF2">
    <property type="entry name" value="CELLULOSE SYNTHASE CATALYTIC SUBUNIT A [UDP-FORMING]"/>
    <property type="match status" value="1"/>
</dbReference>
<dbReference type="GO" id="GO:0012505">
    <property type="term" value="C:endomembrane system"/>
    <property type="evidence" value="ECO:0007669"/>
    <property type="project" value="UniProtKB-SubCell"/>
</dbReference>
<keyword evidence="4" id="KW-0328">Glycosyltransferase</keyword>
<dbReference type="CDD" id="cd06421">
    <property type="entry name" value="CESA_CelA_like"/>
    <property type="match status" value="1"/>
</dbReference>
<dbReference type="InterPro" id="IPR003919">
    <property type="entry name" value="Cell_synth_A"/>
</dbReference>
<feature type="transmembrane region" description="Helical" evidence="9">
    <location>
        <begin position="12"/>
        <end position="30"/>
    </location>
</feature>
<proteinExistence type="predicted"/>
<organism evidence="11 12">
    <name type="scientific">Paenibacillus xylanivorans</name>
    <dbReference type="NCBI Taxonomy" id="1705561"/>
    <lineage>
        <taxon>Bacteria</taxon>
        <taxon>Bacillati</taxon>
        <taxon>Bacillota</taxon>
        <taxon>Bacilli</taxon>
        <taxon>Bacillales</taxon>
        <taxon>Paenibacillaceae</taxon>
        <taxon>Paenibacillus</taxon>
    </lineage>
</organism>
<dbReference type="Proteomes" id="UP000037688">
    <property type="component" value="Unassembled WGS sequence"/>
</dbReference>
<dbReference type="Pfam" id="PF07238">
    <property type="entry name" value="PilZ"/>
    <property type="match status" value="1"/>
</dbReference>
<feature type="domain" description="PilZ" evidence="10">
    <location>
        <begin position="505"/>
        <end position="602"/>
    </location>
</feature>
<dbReference type="InterPro" id="IPR009875">
    <property type="entry name" value="PilZ_domain"/>
</dbReference>
<comment type="caution">
    <text evidence="11">The sequence shown here is derived from an EMBL/GenBank/DDBJ whole genome shotgun (WGS) entry which is preliminary data.</text>
</comment>
<feature type="transmembrane region" description="Helical" evidence="9">
    <location>
        <begin position="42"/>
        <end position="64"/>
    </location>
</feature>
<keyword evidence="6 9" id="KW-0812">Transmembrane</keyword>
<dbReference type="AlphaFoldDB" id="A0A0M9BSD0"/>
<keyword evidence="7 9" id="KW-1133">Transmembrane helix</keyword>
<dbReference type="PATRIC" id="fig|1705561.3.peg.6757"/>
<feature type="transmembrane region" description="Helical" evidence="9">
    <location>
        <begin position="356"/>
        <end position="382"/>
    </location>
</feature>
<dbReference type="Gene3D" id="3.90.550.10">
    <property type="entry name" value="Spore Coat Polysaccharide Biosynthesis Protein SpsA, Chain A"/>
    <property type="match status" value="1"/>
</dbReference>
<feature type="transmembrane region" description="Helical" evidence="9">
    <location>
        <begin position="476"/>
        <end position="499"/>
    </location>
</feature>
<dbReference type="InterPro" id="IPR029044">
    <property type="entry name" value="Nucleotide-diphossugar_trans"/>
</dbReference>
<feature type="transmembrane region" description="Helical" evidence="9">
    <location>
        <begin position="407"/>
        <end position="430"/>
    </location>
</feature>